<name>A0A9Q5HWX0_SANBA</name>
<keyword evidence="8 11" id="KW-1133">Transmembrane helix</keyword>
<comment type="subunit">
    <text evidence="5 11">Component of 250-400 kDa complexes called cytochrome oxidase assembly intermediates or COA complexes.</text>
</comment>
<dbReference type="AlphaFoldDB" id="A0A9Q5HWX0"/>
<feature type="region of interest" description="Disordered" evidence="12">
    <location>
        <begin position="152"/>
        <end position="173"/>
    </location>
</feature>
<proteinExistence type="inferred from homology"/>
<comment type="caution">
    <text evidence="11">Lacks conserved residue(s) required for the propagation of feature annotation.</text>
</comment>
<evidence type="ECO:0000256" key="1">
    <source>
        <dbReference type="ARBA" id="ARBA00003064"/>
    </source>
</evidence>
<evidence type="ECO:0000313" key="15">
    <source>
        <dbReference type="Proteomes" id="UP000757232"/>
    </source>
</evidence>
<evidence type="ECO:0000256" key="4">
    <source>
        <dbReference type="ARBA" id="ARBA00007035"/>
    </source>
</evidence>
<evidence type="ECO:0000256" key="8">
    <source>
        <dbReference type="ARBA" id="ARBA00022989"/>
    </source>
</evidence>
<keyword evidence="9 11" id="KW-0496">Mitochondrion</keyword>
<keyword evidence="7 11" id="KW-0999">Mitochondrion inner membrane</keyword>
<reference evidence="14" key="1">
    <citation type="submission" date="2016-06" db="EMBL/GenBank/DDBJ databases">
        <title>Draft Genome sequence of the fungus Inonotus baumii.</title>
        <authorList>
            <person name="Zhu H."/>
            <person name="Lin W."/>
        </authorList>
    </citation>
    <scope>NUCLEOTIDE SEQUENCE</scope>
    <source>
        <strain evidence="14">821</strain>
    </source>
</reference>
<evidence type="ECO:0000259" key="13">
    <source>
        <dbReference type="Pfam" id="PF09813"/>
    </source>
</evidence>
<protein>
    <recommendedName>
        <fullName evidence="11">Cytochrome c oxidase assembly factor 3</fullName>
    </recommendedName>
</protein>
<dbReference type="EMBL" id="LNZH02000191">
    <property type="protein sequence ID" value="OCB87518.1"/>
    <property type="molecule type" value="Genomic_DNA"/>
</dbReference>
<dbReference type="GO" id="GO:0005743">
    <property type="term" value="C:mitochondrial inner membrane"/>
    <property type="evidence" value="ECO:0007669"/>
    <property type="project" value="UniProtKB-SubCell"/>
</dbReference>
<feature type="compositionally biased region" description="Polar residues" evidence="12">
    <location>
        <begin position="153"/>
        <end position="173"/>
    </location>
</feature>
<accession>A0A9Q5HWX0</accession>
<comment type="similarity">
    <text evidence="4 11">Belongs to the COA3 family.</text>
</comment>
<dbReference type="Pfam" id="PF02238">
    <property type="entry name" value="COX7a"/>
    <property type="match status" value="1"/>
</dbReference>
<dbReference type="PANTHER" id="PTHR15642:SF3">
    <property type="entry name" value="CYTOCHROME C OXIDASE ASSEMBLY FACTOR 3 HOMOLOG, MITOCHONDRIAL"/>
    <property type="match status" value="1"/>
</dbReference>
<keyword evidence="10 11" id="KW-0472">Membrane</keyword>
<evidence type="ECO:0000256" key="11">
    <source>
        <dbReference type="RuleBase" id="RU367056"/>
    </source>
</evidence>
<dbReference type="InterPro" id="IPR041752">
    <property type="entry name" value="Coa3"/>
</dbReference>
<comment type="caution">
    <text evidence="14">The sequence shown here is derived from an EMBL/GenBank/DDBJ whole genome shotgun (WGS) entry which is preliminary data.</text>
</comment>
<evidence type="ECO:0000256" key="2">
    <source>
        <dbReference type="ARBA" id="ARBA00004273"/>
    </source>
</evidence>
<comment type="subcellular location">
    <subcellularLocation>
        <location evidence="2">Mitochondrion inner membrane</location>
    </subcellularLocation>
    <subcellularLocation>
        <location evidence="3">Mitochondrion membrane</location>
        <topology evidence="3">Single-pass membrane protein</topology>
    </subcellularLocation>
</comment>
<dbReference type="InterPro" id="IPR039297">
    <property type="entry name" value="COX7a"/>
</dbReference>
<evidence type="ECO:0000256" key="3">
    <source>
        <dbReference type="ARBA" id="ARBA00004304"/>
    </source>
</evidence>
<evidence type="ECO:0000256" key="10">
    <source>
        <dbReference type="ARBA" id="ARBA00023136"/>
    </source>
</evidence>
<evidence type="ECO:0000256" key="12">
    <source>
        <dbReference type="SAM" id="MobiDB-lite"/>
    </source>
</evidence>
<dbReference type="Pfam" id="PF09813">
    <property type="entry name" value="Coa3_cc"/>
    <property type="match status" value="1"/>
</dbReference>
<evidence type="ECO:0000256" key="9">
    <source>
        <dbReference type="ARBA" id="ARBA00023128"/>
    </source>
</evidence>
<feature type="transmembrane region" description="Helical" evidence="11">
    <location>
        <begin position="105"/>
        <end position="123"/>
    </location>
</feature>
<feature type="transmembrane region" description="Helical" evidence="11">
    <location>
        <begin position="41"/>
        <end position="62"/>
    </location>
</feature>
<feature type="domain" description="Cytochrome c oxidase assembly factor 3 mitochondrial coiled-coil" evidence="13">
    <location>
        <begin position="92"/>
        <end position="138"/>
    </location>
</feature>
<evidence type="ECO:0000256" key="7">
    <source>
        <dbReference type="ARBA" id="ARBA00022792"/>
    </source>
</evidence>
<organism evidence="14 15">
    <name type="scientific">Sanghuangporus baumii</name>
    <name type="common">Phellinus baumii</name>
    <dbReference type="NCBI Taxonomy" id="108892"/>
    <lineage>
        <taxon>Eukaryota</taxon>
        <taxon>Fungi</taxon>
        <taxon>Dikarya</taxon>
        <taxon>Basidiomycota</taxon>
        <taxon>Agaricomycotina</taxon>
        <taxon>Agaricomycetes</taxon>
        <taxon>Hymenochaetales</taxon>
        <taxon>Hymenochaetaceae</taxon>
        <taxon>Sanghuangporus</taxon>
    </lineage>
</organism>
<dbReference type="InterPro" id="IPR018628">
    <property type="entry name" value="Coa3_CC"/>
</dbReference>
<evidence type="ECO:0000256" key="5">
    <source>
        <dbReference type="ARBA" id="ARBA00011351"/>
    </source>
</evidence>
<dbReference type="PANTHER" id="PTHR15642">
    <property type="entry name" value="CYTOCHROME C OXIDASE ASSEMBLY FACTOR 3, MITOCHONDRIAL"/>
    <property type="match status" value="1"/>
</dbReference>
<dbReference type="OrthoDB" id="10018333at2759"/>
<sequence length="173" mass="19454">MVLDYLVNIRNKVPEKQRFYQNNTKPLYVRTPRGNFFMRTWFTGLAIGLAGASYGVVQLILGKSKDHWISRKETDKQYRPKGYFLPQGLSPGLQRARAPFRTRNTITGLAIGAFVVGVWAYSISAVKQDTFEDLDEEAKELLAARMADERIRGQTTAETTNLSSSNTAGTSKK</sequence>
<keyword evidence="15" id="KW-1185">Reference proteome</keyword>
<keyword evidence="6 11" id="KW-0812">Transmembrane</keyword>
<gene>
    <name evidence="14" type="ORF">A7U60_g5423</name>
</gene>
<comment type="function">
    <text evidence="1 11">Required for assembly of cytochrome c oxidase (complex IV).</text>
</comment>
<dbReference type="GO" id="GO:0033617">
    <property type="term" value="P:mitochondrial respiratory chain complex IV assembly"/>
    <property type="evidence" value="ECO:0007669"/>
    <property type="project" value="UniProtKB-UniRule"/>
</dbReference>
<dbReference type="Proteomes" id="UP000757232">
    <property type="component" value="Unassembled WGS sequence"/>
</dbReference>
<evidence type="ECO:0000256" key="6">
    <source>
        <dbReference type="ARBA" id="ARBA00022692"/>
    </source>
</evidence>
<evidence type="ECO:0000313" key="14">
    <source>
        <dbReference type="EMBL" id="OCB87518.1"/>
    </source>
</evidence>